<dbReference type="EMBL" id="REGN01000706">
    <property type="protein sequence ID" value="RNA39736.1"/>
    <property type="molecule type" value="Genomic_DNA"/>
</dbReference>
<feature type="domain" description="MULE transposase" evidence="1">
    <location>
        <begin position="220"/>
        <end position="316"/>
    </location>
</feature>
<comment type="caution">
    <text evidence="2">The sequence shown here is derived from an EMBL/GenBank/DDBJ whole genome shotgun (WGS) entry which is preliminary data.</text>
</comment>
<gene>
    <name evidence="2" type="ORF">BpHYR1_018799</name>
</gene>
<protein>
    <recommendedName>
        <fullName evidence="1">MULE transposase domain-containing protein</fullName>
    </recommendedName>
</protein>
<organism evidence="2 3">
    <name type="scientific">Brachionus plicatilis</name>
    <name type="common">Marine rotifer</name>
    <name type="synonym">Brachionus muelleri</name>
    <dbReference type="NCBI Taxonomy" id="10195"/>
    <lineage>
        <taxon>Eukaryota</taxon>
        <taxon>Metazoa</taxon>
        <taxon>Spiralia</taxon>
        <taxon>Gnathifera</taxon>
        <taxon>Rotifera</taxon>
        <taxon>Eurotatoria</taxon>
        <taxon>Monogononta</taxon>
        <taxon>Pseudotrocha</taxon>
        <taxon>Ploima</taxon>
        <taxon>Brachionidae</taxon>
        <taxon>Brachionus</taxon>
    </lineage>
</organism>
<dbReference type="AlphaFoldDB" id="A0A3M7SVF9"/>
<keyword evidence="3" id="KW-1185">Reference proteome</keyword>
<reference evidence="2 3" key="1">
    <citation type="journal article" date="2018" name="Sci. Rep.">
        <title>Genomic signatures of local adaptation to the degree of environmental predictability in rotifers.</title>
        <authorList>
            <person name="Franch-Gras L."/>
            <person name="Hahn C."/>
            <person name="Garcia-Roger E.M."/>
            <person name="Carmona M.J."/>
            <person name="Serra M."/>
            <person name="Gomez A."/>
        </authorList>
    </citation>
    <scope>NUCLEOTIDE SEQUENCE [LARGE SCALE GENOMIC DNA]</scope>
    <source>
        <strain evidence="2">HYR1</strain>
    </source>
</reference>
<accession>A0A3M7SVF9</accession>
<dbReference type="OrthoDB" id="7791436at2759"/>
<name>A0A3M7SVF9_BRAPC</name>
<evidence type="ECO:0000313" key="2">
    <source>
        <dbReference type="EMBL" id="RNA39736.1"/>
    </source>
</evidence>
<dbReference type="Proteomes" id="UP000276133">
    <property type="component" value="Unassembled WGS sequence"/>
</dbReference>
<dbReference type="Pfam" id="PF10551">
    <property type="entry name" value="MULE"/>
    <property type="match status" value="1"/>
</dbReference>
<evidence type="ECO:0000313" key="3">
    <source>
        <dbReference type="Proteomes" id="UP000276133"/>
    </source>
</evidence>
<dbReference type="InterPro" id="IPR018289">
    <property type="entry name" value="MULE_transposase_dom"/>
</dbReference>
<proteinExistence type="predicted"/>
<evidence type="ECO:0000259" key="1">
    <source>
        <dbReference type="Pfam" id="PF10551"/>
    </source>
</evidence>
<sequence>MRRKIDWLFLIKVNSMVELEFFMTQYPKTSSSYSNSNNCQICDKSDHKMSVLYPSCKCTDTCLTRYLFWKCKSTEQIVVKGINLHKSTTQNKEVRTLNIQGITAKFKKLIEELIFVKNISKPYKIYQKLLLDNNRDPQMPKLTQIQSFLKYRRSKNGDVNSIVGLEEFVAPKILKNNEQFLNDEPFYFGVDINDGSEDKHFHLCITSKTLLNNILYACTFHFDCTYKIVKYGFPLIVFGFTSIQRKLYPIVYFITSHEQEIDFDYFWRSLIQTCHKLNKDLINYVNYICIDADRACANSIKTNLENSKIIMCSFHLTPILSNSLQAS</sequence>